<proteinExistence type="predicted"/>
<evidence type="ECO:0000313" key="3">
    <source>
        <dbReference type="Proteomes" id="UP000260025"/>
    </source>
</evidence>
<dbReference type="Gene3D" id="3.40.50.10490">
    <property type="entry name" value="Glucose-6-phosphate isomerase like protein, domain 1"/>
    <property type="match status" value="1"/>
</dbReference>
<feature type="domain" description="HTH rpiR-type" evidence="1">
    <location>
        <begin position="1"/>
        <end position="76"/>
    </location>
</feature>
<dbReference type="GO" id="GO:1901135">
    <property type="term" value="P:carbohydrate derivative metabolic process"/>
    <property type="evidence" value="ECO:0007669"/>
    <property type="project" value="InterPro"/>
</dbReference>
<reference evidence="2 3" key="1">
    <citation type="submission" date="2018-08" db="EMBL/GenBank/DDBJ databases">
        <title>A genome reference for cultivated species of the human gut microbiota.</title>
        <authorList>
            <person name="Zou Y."/>
            <person name="Xue W."/>
            <person name="Luo G."/>
        </authorList>
    </citation>
    <scope>NUCLEOTIDE SEQUENCE [LARGE SCALE GENOMIC DNA]</scope>
    <source>
        <strain evidence="2 3">OF01-2LB</strain>
    </source>
</reference>
<protein>
    <submittedName>
        <fullName evidence="2">MurR/RpiR family transcriptional regulator</fullName>
    </submittedName>
</protein>
<dbReference type="Gene3D" id="1.10.10.10">
    <property type="entry name" value="Winged helix-like DNA-binding domain superfamily/Winged helix DNA-binding domain"/>
    <property type="match status" value="1"/>
</dbReference>
<dbReference type="SUPFAM" id="SSF53697">
    <property type="entry name" value="SIS domain"/>
    <property type="match status" value="1"/>
</dbReference>
<dbReference type="OrthoDB" id="63027at2"/>
<dbReference type="InterPro" id="IPR046348">
    <property type="entry name" value="SIS_dom_sf"/>
</dbReference>
<dbReference type="PANTHER" id="PTHR30514:SF10">
    <property type="entry name" value="MURR_RPIR FAMILY TRANSCRIPTIONAL REGULATOR"/>
    <property type="match status" value="1"/>
</dbReference>
<dbReference type="AlphaFoldDB" id="A0A3E2VG59"/>
<dbReference type="Proteomes" id="UP000260025">
    <property type="component" value="Unassembled WGS sequence"/>
</dbReference>
<dbReference type="EMBL" id="QVEV01000050">
    <property type="protein sequence ID" value="RGC09641.1"/>
    <property type="molecule type" value="Genomic_DNA"/>
</dbReference>
<organism evidence="2 3">
    <name type="scientific">Clostridium innocuum</name>
    <dbReference type="NCBI Taxonomy" id="1522"/>
    <lineage>
        <taxon>Bacteria</taxon>
        <taxon>Bacillati</taxon>
        <taxon>Bacillota</taxon>
        <taxon>Clostridia</taxon>
        <taxon>Eubacteriales</taxon>
        <taxon>Clostridiaceae</taxon>
        <taxon>Clostridium</taxon>
    </lineage>
</organism>
<accession>A0A3E2VG59</accession>
<dbReference type="SUPFAM" id="SSF46689">
    <property type="entry name" value="Homeodomain-like"/>
    <property type="match status" value="1"/>
</dbReference>
<evidence type="ECO:0000259" key="1">
    <source>
        <dbReference type="PROSITE" id="PS51071"/>
    </source>
</evidence>
<sequence>MNILKDMTTKRDFTPSEQLIADYILKHFNTVNQCSIKDIITVCHVSSATLYRFIEKMDCYGFQDFKAKILEDKEDFLKENRKLDFDFPFQKDQTEKEIIDAICLDYEQTLLSTKNLFDFRQFKQLIPKMKQSEEINIYTSAGNLSFAQNFKFQMQEIGVNVTVPVEEYEQRLCASQSDSRKFAVMITYGGRGLLASALSKILHCNQTPVLLISSPEMKKETYYAEYQLYLSHRENHFNKISSFSTRLSLLFLLDILYGCYFTTDYDTYLNRKISYYKMIRM</sequence>
<dbReference type="RefSeq" id="WP_117444791.1">
    <property type="nucleotide sequence ID" value="NZ_JAJFEN010000092.1"/>
</dbReference>
<gene>
    <name evidence="2" type="ORF">DXA38_20410</name>
</gene>
<dbReference type="InterPro" id="IPR000281">
    <property type="entry name" value="HTH_RpiR"/>
</dbReference>
<dbReference type="GO" id="GO:0003677">
    <property type="term" value="F:DNA binding"/>
    <property type="evidence" value="ECO:0007669"/>
    <property type="project" value="InterPro"/>
</dbReference>
<dbReference type="InterPro" id="IPR009057">
    <property type="entry name" value="Homeodomain-like_sf"/>
</dbReference>
<dbReference type="Pfam" id="PF01418">
    <property type="entry name" value="HTH_6"/>
    <property type="match status" value="1"/>
</dbReference>
<dbReference type="InterPro" id="IPR047640">
    <property type="entry name" value="RpiR-like"/>
</dbReference>
<dbReference type="InterPro" id="IPR036388">
    <property type="entry name" value="WH-like_DNA-bd_sf"/>
</dbReference>
<dbReference type="GO" id="GO:0003700">
    <property type="term" value="F:DNA-binding transcription factor activity"/>
    <property type="evidence" value="ECO:0007669"/>
    <property type="project" value="InterPro"/>
</dbReference>
<comment type="caution">
    <text evidence="2">The sequence shown here is derived from an EMBL/GenBank/DDBJ whole genome shotgun (WGS) entry which is preliminary data.</text>
</comment>
<dbReference type="PANTHER" id="PTHR30514">
    <property type="entry name" value="GLUCOKINASE"/>
    <property type="match status" value="1"/>
</dbReference>
<dbReference type="GO" id="GO:0097367">
    <property type="term" value="F:carbohydrate derivative binding"/>
    <property type="evidence" value="ECO:0007669"/>
    <property type="project" value="InterPro"/>
</dbReference>
<evidence type="ECO:0000313" key="2">
    <source>
        <dbReference type="EMBL" id="RGC09641.1"/>
    </source>
</evidence>
<dbReference type="PROSITE" id="PS51071">
    <property type="entry name" value="HTH_RPIR"/>
    <property type="match status" value="1"/>
</dbReference>
<name>A0A3E2VG59_CLOIN</name>